<keyword evidence="3" id="KW-1185">Reference proteome</keyword>
<accession>A0A0C3DSK2</accession>
<protein>
    <submittedName>
        <fullName evidence="2">Uncharacterized protein</fullName>
    </submittedName>
</protein>
<dbReference type="OrthoDB" id="3509066at2759"/>
<dbReference type="HOGENOM" id="CLU_860794_0_0_1"/>
<reference evidence="3" key="2">
    <citation type="submission" date="2015-01" db="EMBL/GenBank/DDBJ databases">
        <title>Evolutionary Origins and Diversification of the Mycorrhizal Mutualists.</title>
        <authorList>
            <consortium name="DOE Joint Genome Institute"/>
            <consortium name="Mycorrhizal Genomics Consortium"/>
            <person name="Kohler A."/>
            <person name="Kuo A."/>
            <person name="Nagy L.G."/>
            <person name="Floudas D."/>
            <person name="Copeland A."/>
            <person name="Barry K.W."/>
            <person name="Cichocki N."/>
            <person name="Veneault-Fourrey C."/>
            <person name="LaButti K."/>
            <person name="Lindquist E.A."/>
            <person name="Lipzen A."/>
            <person name="Lundell T."/>
            <person name="Morin E."/>
            <person name="Murat C."/>
            <person name="Riley R."/>
            <person name="Ohm R."/>
            <person name="Sun H."/>
            <person name="Tunlid A."/>
            <person name="Henrissat B."/>
            <person name="Grigoriev I.V."/>
            <person name="Hibbett D.S."/>
            <person name="Martin F."/>
        </authorList>
    </citation>
    <scope>NUCLEOTIDE SEQUENCE [LARGE SCALE GENOMIC DNA]</scope>
    <source>
        <strain evidence="3">Zn</strain>
    </source>
</reference>
<dbReference type="InParanoid" id="A0A0C3DSK2"/>
<dbReference type="EMBL" id="KN832872">
    <property type="protein sequence ID" value="KIN05058.1"/>
    <property type="molecule type" value="Genomic_DNA"/>
</dbReference>
<feature type="region of interest" description="Disordered" evidence="1">
    <location>
        <begin position="1"/>
        <end position="76"/>
    </location>
</feature>
<evidence type="ECO:0000313" key="2">
    <source>
        <dbReference type="EMBL" id="KIN05058.1"/>
    </source>
</evidence>
<organism evidence="2 3">
    <name type="scientific">Oidiodendron maius (strain Zn)</name>
    <dbReference type="NCBI Taxonomy" id="913774"/>
    <lineage>
        <taxon>Eukaryota</taxon>
        <taxon>Fungi</taxon>
        <taxon>Dikarya</taxon>
        <taxon>Ascomycota</taxon>
        <taxon>Pezizomycotina</taxon>
        <taxon>Leotiomycetes</taxon>
        <taxon>Leotiomycetes incertae sedis</taxon>
        <taxon>Myxotrichaceae</taxon>
        <taxon>Oidiodendron</taxon>
    </lineage>
</organism>
<evidence type="ECO:0000256" key="1">
    <source>
        <dbReference type="SAM" id="MobiDB-lite"/>
    </source>
</evidence>
<proteinExistence type="predicted"/>
<dbReference type="AlphaFoldDB" id="A0A0C3DSK2"/>
<evidence type="ECO:0000313" key="3">
    <source>
        <dbReference type="Proteomes" id="UP000054321"/>
    </source>
</evidence>
<sequence>MDPQSSRTVIRPRRRQPIPGQASASTGHETNPHAGTGQNESSVFSVAAAAPAALSANSAGASQNSQGHDSHNEANNGVNRARYRLGLNADSSDPVSEGDLAIRAVERGLAPPFVIEVTPFGSVIPSDIKSGAVPFDLNYQARFMAGGRYGEANRAFTQLPDTVKADIAFHMYIPDPRDIRAIWASDHLCWVYYSLDQPNTVPFVINGFGGAMAHYSFAVFNPAPSLGLHMPYPFFNFEHDVLFLDYKYCGNTEEQMEKYGFAIECAVYMLSKYHNSFPGRPKLKSLKISYCPQMFSVDDLPQEKCCLGEICGVEKVILVAHDE</sequence>
<reference evidence="2 3" key="1">
    <citation type="submission" date="2014-04" db="EMBL/GenBank/DDBJ databases">
        <authorList>
            <consortium name="DOE Joint Genome Institute"/>
            <person name="Kuo A."/>
            <person name="Martino E."/>
            <person name="Perotto S."/>
            <person name="Kohler A."/>
            <person name="Nagy L.G."/>
            <person name="Floudas D."/>
            <person name="Copeland A."/>
            <person name="Barry K.W."/>
            <person name="Cichocki N."/>
            <person name="Veneault-Fourrey C."/>
            <person name="LaButti K."/>
            <person name="Lindquist E.A."/>
            <person name="Lipzen A."/>
            <person name="Lundell T."/>
            <person name="Morin E."/>
            <person name="Murat C."/>
            <person name="Sun H."/>
            <person name="Tunlid A."/>
            <person name="Henrissat B."/>
            <person name="Grigoriev I.V."/>
            <person name="Hibbett D.S."/>
            <person name="Martin F."/>
            <person name="Nordberg H.P."/>
            <person name="Cantor M.N."/>
            <person name="Hua S.X."/>
        </authorList>
    </citation>
    <scope>NUCLEOTIDE SEQUENCE [LARGE SCALE GENOMIC DNA]</scope>
    <source>
        <strain evidence="2 3">Zn</strain>
    </source>
</reference>
<feature type="compositionally biased region" description="Low complexity" evidence="1">
    <location>
        <begin position="41"/>
        <end position="67"/>
    </location>
</feature>
<name>A0A0C3DSK2_OIDMZ</name>
<dbReference type="Proteomes" id="UP000054321">
    <property type="component" value="Unassembled WGS sequence"/>
</dbReference>
<gene>
    <name evidence="2" type="ORF">OIDMADRAFT_142831</name>
</gene>